<comment type="caution">
    <text evidence="1">The sequence shown here is derived from an EMBL/GenBank/DDBJ whole genome shotgun (WGS) entry which is preliminary data.</text>
</comment>
<dbReference type="RefSeq" id="WP_095641729.1">
    <property type="nucleotide sequence ID" value="NZ_LMVO01000001.1"/>
</dbReference>
<dbReference type="EMBL" id="LMVO01000001">
    <property type="protein sequence ID" value="PAV10341.1"/>
    <property type="molecule type" value="Genomic_DNA"/>
</dbReference>
<dbReference type="InterPro" id="IPR002825">
    <property type="entry name" value="Pept_S49_ser-pept_pro"/>
</dbReference>
<proteinExistence type="predicted"/>
<dbReference type="AlphaFoldDB" id="A0AAX0QAA5"/>
<evidence type="ECO:0000313" key="1">
    <source>
        <dbReference type="EMBL" id="PAV10341.1"/>
    </source>
</evidence>
<dbReference type="PANTHER" id="PTHR35984:SF1">
    <property type="entry name" value="PERIPLASMIC SERINE PROTEASE"/>
    <property type="match status" value="1"/>
</dbReference>
<protein>
    <recommendedName>
        <fullName evidence="3">Serine protease</fullName>
    </recommendedName>
</protein>
<dbReference type="PANTHER" id="PTHR35984">
    <property type="entry name" value="PERIPLASMIC SERINE PROTEASE"/>
    <property type="match status" value="1"/>
</dbReference>
<dbReference type="GO" id="GO:0016020">
    <property type="term" value="C:membrane"/>
    <property type="evidence" value="ECO:0007669"/>
    <property type="project" value="InterPro"/>
</dbReference>
<dbReference type="Proteomes" id="UP000243820">
    <property type="component" value="Unassembled WGS sequence"/>
</dbReference>
<evidence type="ECO:0008006" key="3">
    <source>
        <dbReference type="Google" id="ProtNLM"/>
    </source>
</evidence>
<accession>A0AAX0QAA5</accession>
<dbReference type="InterPro" id="IPR029045">
    <property type="entry name" value="ClpP/crotonase-like_dom_sf"/>
</dbReference>
<dbReference type="SUPFAM" id="SSF52096">
    <property type="entry name" value="ClpP/crotonase"/>
    <property type="match status" value="1"/>
</dbReference>
<sequence>MYKDRLDLYSQIEKKRKRPLIAYVTSSRQNNGAGIISADVIPEFCNQIKLIPDKYKKIDLLIVSNGGDPITVWRIMSLLRERFEHIGVLIPYQAFSGATLLALGADEIIMHPFSNLGPVDPQMQSHSPNGTVHFSADDITHYMEFVKNEVGITDQEQKERAFELLCDKVTPLDIGVARKSTILSMSLGEKLLGTHMQDPNTIKSISSTLNKSFYHHGYPIGKKEAIALGLPVAKANKDIENIMWNIWSDFEKEMKCNDPFDPLSTAMEQDAFAEKCGIVNKHDFSKETYATVITNIPVGVNLVYYELLHAALESRNAHSGYYTTSQLSISKEPNLNLHYSITQICGKWSRR</sequence>
<keyword evidence="2" id="KW-1185">Reference proteome</keyword>
<evidence type="ECO:0000313" key="2">
    <source>
        <dbReference type="Proteomes" id="UP000243820"/>
    </source>
</evidence>
<dbReference type="Pfam" id="PF01972">
    <property type="entry name" value="SDH_protease"/>
    <property type="match status" value="1"/>
</dbReference>
<gene>
    <name evidence="1" type="ORF">ASJ83_07795</name>
</gene>
<dbReference type="Gene3D" id="3.90.226.10">
    <property type="entry name" value="2-enoyl-CoA Hydratase, Chain A, domain 1"/>
    <property type="match status" value="1"/>
</dbReference>
<name>A0AAX0QAA5_9EURY</name>
<organism evidence="1 2">
    <name type="scientific">Methanocorpusculum parvum</name>
    <dbReference type="NCBI Taxonomy" id="2193"/>
    <lineage>
        <taxon>Archaea</taxon>
        <taxon>Methanobacteriati</taxon>
        <taxon>Methanobacteriota</taxon>
        <taxon>Stenosarchaea group</taxon>
        <taxon>Methanomicrobia</taxon>
        <taxon>Methanomicrobiales</taxon>
        <taxon>Methanocorpusculaceae</taxon>
        <taxon>Methanocorpusculum</taxon>
    </lineage>
</organism>
<reference evidence="1 2" key="1">
    <citation type="journal article" date="2017" name="BMC Genomics">
        <title>Genomic analysis of methanogenic archaea reveals a shift towards energy conservation.</title>
        <authorList>
            <person name="Gilmore S.P."/>
            <person name="Henske J.K."/>
            <person name="Sexton J.A."/>
            <person name="Solomon K.V."/>
            <person name="Seppala S."/>
            <person name="Yoo J.I."/>
            <person name="Huyett L.M."/>
            <person name="Pressman A."/>
            <person name="Cogan J.Z."/>
            <person name="Kivenson V."/>
            <person name="Peng X."/>
            <person name="Tan Y."/>
            <person name="Valentine D.L."/>
            <person name="O'Malley M.A."/>
        </authorList>
    </citation>
    <scope>NUCLEOTIDE SEQUENCE [LARGE SCALE GENOMIC DNA]</scope>
    <source>
        <strain evidence="1 2">XII</strain>
    </source>
</reference>